<dbReference type="PANTHER" id="PTHR47657:SF7">
    <property type="entry name" value="STEROL REGULATORY ELEMENT-BINDING PROTEIN ECM22"/>
    <property type="match status" value="1"/>
</dbReference>
<dbReference type="RefSeq" id="XP_462498.2">
    <property type="nucleotide sequence ID" value="XM_462498.1"/>
</dbReference>
<reference evidence="3 4" key="1">
    <citation type="journal article" date="2004" name="Nature">
        <title>Genome evolution in yeasts.</title>
        <authorList>
            <consortium name="Genolevures"/>
            <person name="Dujon B."/>
            <person name="Sherman D."/>
            <person name="Fischer G."/>
            <person name="Durrens P."/>
            <person name="Casaregola S."/>
            <person name="Lafontaine I."/>
            <person name="de Montigny J."/>
            <person name="Marck C."/>
            <person name="Neuveglise C."/>
            <person name="Talla E."/>
            <person name="Goffard N."/>
            <person name="Frangeul L."/>
            <person name="Aigle M."/>
            <person name="Anthouard V."/>
            <person name="Babour A."/>
            <person name="Barbe V."/>
            <person name="Barnay S."/>
            <person name="Blanchin S."/>
            <person name="Beckerich J.M."/>
            <person name="Beyne E."/>
            <person name="Bleykasten C."/>
            <person name="Boisrame A."/>
            <person name="Boyer J."/>
            <person name="Cattolico L."/>
            <person name="Confanioleri F."/>
            <person name="de Daruvar A."/>
            <person name="Despons L."/>
            <person name="Fabre E."/>
            <person name="Fairhead C."/>
            <person name="Ferry-Dumazet H."/>
            <person name="Groppi A."/>
            <person name="Hantraye F."/>
            <person name="Hennequin C."/>
            <person name="Jauniaux N."/>
            <person name="Joyet P."/>
            <person name="Kachouri R."/>
            <person name="Kerrest A."/>
            <person name="Koszul R."/>
            <person name="Lemaire M."/>
            <person name="Lesur I."/>
            <person name="Ma L."/>
            <person name="Muller H."/>
            <person name="Nicaud J.M."/>
            <person name="Nikolski M."/>
            <person name="Oztas S."/>
            <person name="Ozier-Kalogeropoulos O."/>
            <person name="Pellenz S."/>
            <person name="Potier S."/>
            <person name="Richard G.F."/>
            <person name="Straub M.L."/>
            <person name="Suleau A."/>
            <person name="Swennene D."/>
            <person name="Tekaia F."/>
            <person name="Wesolowski-Louvel M."/>
            <person name="Westhof E."/>
            <person name="Wirth B."/>
            <person name="Zeniou-Meyer M."/>
            <person name="Zivanovic I."/>
            <person name="Bolotin-Fukuhara M."/>
            <person name="Thierry A."/>
            <person name="Bouchier C."/>
            <person name="Caudron B."/>
            <person name="Scarpelli C."/>
            <person name="Gaillardin C."/>
            <person name="Weissenbach J."/>
            <person name="Wincker P."/>
            <person name="Souciet J.L."/>
        </authorList>
    </citation>
    <scope>NUCLEOTIDE SEQUENCE [LARGE SCALE GENOMIC DNA]</scope>
    <source>
        <strain evidence="4">ATCC 36239 / CBS 767 / BCRC 21394 / JCM 1990 / NBRC 0083 / IGC 2968</strain>
    </source>
</reference>
<dbReference type="Proteomes" id="UP000000599">
    <property type="component" value="Chromosome G"/>
</dbReference>
<dbReference type="OrthoDB" id="1924260at2759"/>
<dbReference type="Gene3D" id="4.10.240.10">
    <property type="entry name" value="Zn(2)-C6 fungal-type DNA-binding domain"/>
    <property type="match status" value="1"/>
</dbReference>
<feature type="domain" description="Zn(2)-C6 fungal-type" evidence="2">
    <location>
        <begin position="45"/>
        <end position="75"/>
    </location>
</feature>
<dbReference type="Pfam" id="PF00172">
    <property type="entry name" value="Zn_clus"/>
    <property type="match status" value="1"/>
</dbReference>
<dbReference type="InterPro" id="IPR036864">
    <property type="entry name" value="Zn2-C6_fun-type_DNA-bd_sf"/>
</dbReference>
<dbReference type="SUPFAM" id="SSF57701">
    <property type="entry name" value="Zn2/Cys6 DNA-binding domain"/>
    <property type="match status" value="1"/>
</dbReference>
<feature type="compositionally biased region" description="Polar residues" evidence="1">
    <location>
        <begin position="222"/>
        <end position="234"/>
    </location>
</feature>
<protein>
    <submittedName>
        <fullName evidence="3">DEHA2G21956p</fullName>
    </submittedName>
</protein>
<dbReference type="CDD" id="cd00067">
    <property type="entry name" value="GAL4"/>
    <property type="match status" value="1"/>
</dbReference>
<dbReference type="InterPro" id="IPR001138">
    <property type="entry name" value="Zn2Cys6_DnaBD"/>
</dbReference>
<dbReference type="GO" id="GO:0000981">
    <property type="term" value="F:DNA-binding transcription factor activity, RNA polymerase II-specific"/>
    <property type="evidence" value="ECO:0007669"/>
    <property type="project" value="InterPro"/>
</dbReference>
<feature type="region of interest" description="Disordered" evidence="1">
    <location>
        <begin position="215"/>
        <end position="234"/>
    </location>
</feature>
<evidence type="ECO:0000256" key="1">
    <source>
        <dbReference type="SAM" id="MobiDB-lite"/>
    </source>
</evidence>
<evidence type="ECO:0000313" key="4">
    <source>
        <dbReference type="Proteomes" id="UP000000599"/>
    </source>
</evidence>
<sequence>MDIFNSALKNPVPPLIKKEEEKLESEAALKRKKTSRRKHRNSHLGCGTCKKRRIKCDENLPSCLNCLKGKLHCAYLNLDSNARNALRMAQYNQHLRQDRPDNEKSPQSNTGGTNSSSASPNEVLLNTNAPQTTFTVPYPIIQTTATPVNMPQQAHVIQSPYGPLVSLQPMQQQMTNMAIPYPQVPMVQSAVPLIYSNAQPMAHMQNGHPIPSPSVSVAPPSEMNSGTPPVSQSMRMQSMSTPMMNTMKEKDLALPPIPTIPQSNTSASLRTSPKLSSANHSVSYNSLPSINSEYKIKQSTDNSIKNSPILPPLKNSHNNNNSPNANAEESDKNPKISKLLS</sequence>
<dbReference type="eggNOG" id="ENOG502SJNF">
    <property type="taxonomic scope" value="Eukaryota"/>
</dbReference>
<feature type="region of interest" description="Disordered" evidence="1">
    <location>
        <begin position="254"/>
        <end position="286"/>
    </location>
</feature>
<dbReference type="InParanoid" id="Q6BH23"/>
<dbReference type="EMBL" id="CR382139">
    <property type="protein sequence ID" value="CAG91008.2"/>
    <property type="molecule type" value="Genomic_DNA"/>
</dbReference>
<dbReference type="GO" id="GO:0008270">
    <property type="term" value="F:zinc ion binding"/>
    <property type="evidence" value="ECO:0007669"/>
    <property type="project" value="InterPro"/>
</dbReference>
<keyword evidence="4" id="KW-1185">Reference proteome</keyword>
<feature type="region of interest" description="Disordered" evidence="1">
    <location>
        <begin position="299"/>
        <end position="341"/>
    </location>
</feature>
<proteinExistence type="predicted"/>
<dbReference type="SMART" id="SM00066">
    <property type="entry name" value="GAL4"/>
    <property type="match status" value="1"/>
</dbReference>
<dbReference type="PANTHER" id="PTHR47657">
    <property type="entry name" value="STEROL REGULATORY ELEMENT-BINDING PROTEIN ECM22"/>
    <property type="match status" value="1"/>
</dbReference>
<gene>
    <name evidence="3" type="ordered locus">DEHA2G21956g</name>
</gene>
<feature type="compositionally biased region" description="Low complexity" evidence="1">
    <location>
        <begin position="105"/>
        <end position="120"/>
    </location>
</feature>
<feature type="compositionally biased region" description="Low complexity" evidence="1">
    <location>
        <begin position="315"/>
        <end position="327"/>
    </location>
</feature>
<evidence type="ECO:0000259" key="2">
    <source>
        <dbReference type="PROSITE" id="PS50048"/>
    </source>
</evidence>
<name>Q6BH23_DEBHA</name>
<dbReference type="STRING" id="284592.Q6BH23"/>
<evidence type="ECO:0000313" key="3">
    <source>
        <dbReference type="EMBL" id="CAG91008.2"/>
    </source>
</evidence>
<dbReference type="GeneID" id="2905448"/>
<dbReference type="HOGENOM" id="CLU_787802_0_0_1"/>
<dbReference type="AlphaFoldDB" id="Q6BH23"/>
<dbReference type="KEGG" id="dha:DEHA2G21956g"/>
<dbReference type="InterPro" id="IPR052400">
    <property type="entry name" value="Zn2-C6_fungal_TF"/>
</dbReference>
<dbReference type="VEuPathDB" id="FungiDB:DEHA2G21956g"/>
<feature type="compositionally biased region" description="Polar residues" evidence="1">
    <location>
        <begin position="260"/>
        <end position="286"/>
    </location>
</feature>
<feature type="region of interest" description="Disordered" evidence="1">
    <location>
        <begin position="96"/>
        <end position="123"/>
    </location>
</feature>
<organism evidence="3 4">
    <name type="scientific">Debaryomyces hansenii (strain ATCC 36239 / CBS 767 / BCRC 21394 / JCM 1990 / NBRC 0083 / IGC 2968)</name>
    <name type="common">Yeast</name>
    <name type="synonym">Torulaspora hansenii</name>
    <dbReference type="NCBI Taxonomy" id="284592"/>
    <lineage>
        <taxon>Eukaryota</taxon>
        <taxon>Fungi</taxon>
        <taxon>Dikarya</taxon>
        <taxon>Ascomycota</taxon>
        <taxon>Saccharomycotina</taxon>
        <taxon>Pichiomycetes</taxon>
        <taxon>Debaryomycetaceae</taxon>
        <taxon>Debaryomyces</taxon>
    </lineage>
</organism>
<dbReference type="PROSITE" id="PS00463">
    <property type="entry name" value="ZN2_CY6_FUNGAL_1"/>
    <property type="match status" value="1"/>
</dbReference>
<accession>Q6BH23</accession>
<dbReference type="PROSITE" id="PS50048">
    <property type="entry name" value="ZN2_CY6_FUNGAL_2"/>
    <property type="match status" value="1"/>
</dbReference>
<dbReference type="OMA" id="SHEAPTN"/>